<reference evidence="3" key="1">
    <citation type="submission" date="2025-08" db="UniProtKB">
        <authorList>
            <consortium name="RefSeq"/>
        </authorList>
    </citation>
    <scope>IDENTIFICATION</scope>
</reference>
<proteinExistence type="predicted"/>
<feature type="compositionally biased region" description="Low complexity" evidence="1">
    <location>
        <begin position="391"/>
        <end position="407"/>
    </location>
</feature>
<dbReference type="AlphaFoldDB" id="A0A6P6RQ24"/>
<organism evidence="2 3">
    <name type="scientific">Cyclospora cayetanensis</name>
    <dbReference type="NCBI Taxonomy" id="88456"/>
    <lineage>
        <taxon>Eukaryota</taxon>
        <taxon>Sar</taxon>
        <taxon>Alveolata</taxon>
        <taxon>Apicomplexa</taxon>
        <taxon>Conoidasida</taxon>
        <taxon>Coccidia</taxon>
        <taxon>Eucoccidiorida</taxon>
        <taxon>Eimeriorina</taxon>
        <taxon>Eimeriidae</taxon>
        <taxon>Cyclospora</taxon>
    </lineage>
</organism>
<feature type="region of interest" description="Disordered" evidence="1">
    <location>
        <begin position="120"/>
        <end position="145"/>
    </location>
</feature>
<keyword evidence="2" id="KW-1185">Reference proteome</keyword>
<gene>
    <name evidence="3" type="primary">LOC34618994</name>
</gene>
<evidence type="ECO:0000256" key="1">
    <source>
        <dbReference type="SAM" id="MobiDB-lite"/>
    </source>
</evidence>
<feature type="region of interest" description="Disordered" evidence="1">
    <location>
        <begin position="282"/>
        <end position="309"/>
    </location>
</feature>
<evidence type="ECO:0000313" key="2">
    <source>
        <dbReference type="Proteomes" id="UP000515125"/>
    </source>
</evidence>
<evidence type="ECO:0000313" key="3">
    <source>
        <dbReference type="RefSeq" id="XP_026189926.1"/>
    </source>
</evidence>
<protein>
    <submittedName>
        <fullName evidence="3">Uncharacterized protein LOC34618994</fullName>
    </submittedName>
</protein>
<dbReference type="GeneID" id="34618994"/>
<accession>A0A6P6RQ24</accession>
<dbReference type="Proteomes" id="UP000515125">
    <property type="component" value="Unplaced"/>
</dbReference>
<feature type="region of interest" description="Disordered" evidence="1">
    <location>
        <begin position="391"/>
        <end position="430"/>
    </location>
</feature>
<feature type="compositionally biased region" description="Low complexity" evidence="1">
    <location>
        <begin position="297"/>
        <end position="309"/>
    </location>
</feature>
<name>A0A6P6RQ24_9EIME</name>
<sequence>MRQRIVKATKLSFSAEEGALGPIFRSTEPRFCDFNFTCLPAECLSLSKWQWRAACVRTAFSERIAARLPISISLCPCVPVRHCPPSLVFRSGAGEEEAPSVLCVLLGTDITVTPDVSPCFPRPSKRHNTEKRQLSPEARNQSAYTASPRRAVLHTLHGRLGFRFEGLHSALTSCSSQLGLCDQESRISEYCITETGALWTGSTQEPVRRSGPRSRQPVLLPGVLQTQFALMETSSSTGFDLDGLIASTLDDLDVPKEGEAPADTTADPLSFCLKGLERELQHLRESSNPPPPAVDLTTSLGAGGPPATAGTDDTAGLFSLLHTLTSVLQGIDKDPASSSGTRKEAAPQAASGLAALAAALHNVGCETPPLCTLAEPLQQVLKFYEPWIQEQQQQEHPQQQPQQQQQQALTGSAEQARPGACAEAGPREAATVAAEALGSTAFGSGSAR</sequence>
<dbReference type="RefSeq" id="XP_026189926.1">
    <property type="nucleotide sequence ID" value="XM_026334141.1"/>
</dbReference>